<keyword evidence="7" id="KW-0807">Transducer</keyword>
<reference evidence="11" key="1">
    <citation type="submission" date="2021-02" db="EMBL/GenBank/DDBJ databases">
        <authorList>
            <person name="Nowell W R."/>
        </authorList>
    </citation>
    <scope>NUCLEOTIDE SEQUENCE</scope>
</reference>
<dbReference type="InterPro" id="IPR000276">
    <property type="entry name" value="GPCR_Rhodpsn"/>
</dbReference>
<evidence type="ECO:0000259" key="9">
    <source>
        <dbReference type="PROSITE" id="PS50262"/>
    </source>
</evidence>
<feature type="transmembrane region" description="Helical" evidence="8">
    <location>
        <begin position="27"/>
        <end position="48"/>
    </location>
</feature>
<keyword evidence="3 8" id="KW-1133">Transmembrane helix</keyword>
<keyword evidence="6" id="KW-0675">Receptor</keyword>
<evidence type="ECO:0000313" key="11">
    <source>
        <dbReference type="EMBL" id="CAF3848637.1"/>
    </source>
</evidence>
<dbReference type="GO" id="GO:0004930">
    <property type="term" value="F:G protein-coupled receptor activity"/>
    <property type="evidence" value="ECO:0007669"/>
    <property type="project" value="UniProtKB-KW"/>
</dbReference>
<dbReference type="GO" id="GO:0005886">
    <property type="term" value="C:plasma membrane"/>
    <property type="evidence" value="ECO:0007669"/>
    <property type="project" value="TreeGrafter"/>
</dbReference>
<evidence type="ECO:0000256" key="1">
    <source>
        <dbReference type="ARBA" id="ARBA00004141"/>
    </source>
</evidence>
<dbReference type="Proteomes" id="UP000663845">
    <property type="component" value="Unassembled WGS sequence"/>
</dbReference>
<gene>
    <name evidence="10" type="ORF">JYZ213_LOCUS15883</name>
    <name evidence="11" type="ORF">OXD698_LOCUS21145</name>
</gene>
<dbReference type="PRINTS" id="PR00237">
    <property type="entry name" value="GPCRRHODOPSN"/>
</dbReference>
<dbReference type="EMBL" id="CAJOAZ010001724">
    <property type="protein sequence ID" value="CAF3848637.1"/>
    <property type="molecule type" value="Genomic_DNA"/>
</dbReference>
<accession>A0A819ED50</accession>
<evidence type="ECO:0000256" key="6">
    <source>
        <dbReference type="ARBA" id="ARBA00023170"/>
    </source>
</evidence>
<evidence type="ECO:0000313" key="12">
    <source>
        <dbReference type="Proteomes" id="UP000663844"/>
    </source>
</evidence>
<dbReference type="PANTHER" id="PTHR24243">
    <property type="entry name" value="G-PROTEIN COUPLED RECEPTOR"/>
    <property type="match status" value="1"/>
</dbReference>
<comment type="subcellular location">
    <subcellularLocation>
        <location evidence="1">Membrane</location>
        <topology evidence="1">Multi-pass membrane protein</topology>
    </subcellularLocation>
</comment>
<evidence type="ECO:0000256" key="5">
    <source>
        <dbReference type="ARBA" id="ARBA00023136"/>
    </source>
</evidence>
<dbReference type="Proteomes" id="UP000663844">
    <property type="component" value="Unassembled WGS sequence"/>
</dbReference>
<feature type="transmembrane region" description="Helical" evidence="8">
    <location>
        <begin position="279"/>
        <end position="302"/>
    </location>
</feature>
<proteinExistence type="predicted"/>
<keyword evidence="2 8" id="KW-0812">Transmembrane</keyword>
<feature type="transmembrane region" description="Helical" evidence="8">
    <location>
        <begin position="101"/>
        <end position="119"/>
    </location>
</feature>
<dbReference type="PANTHER" id="PTHR24243:SF230">
    <property type="entry name" value="G-PROTEIN COUPLED RECEPTORS FAMILY 1 PROFILE DOMAIN-CONTAINING PROTEIN"/>
    <property type="match status" value="1"/>
</dbReference>
<evidence type="ECO:0000256" key="4">
    <source>
        <dbReference type="ARBA" id="ARBA00023040"/>
    </source>
</evidence>
<keyword evidence="5 8" id="KW-0472">Membrane</keyword>
<dbReference type="AlphaFoldDB" id="A0A819ED50"/>
<feature type="domain" description="G-protein coupled receptors family 1 profile" evidence="9">
    <location>
        <begin position="39"/>
        <end position="299"/>
    </location>
</feature>
<evidence type="ECO:0000256" key="3">
    <source>
        <dbReference type="ARBA" id="ARBA00022989"/>
    </source>
</evidence>
<evidence type="ECO:0000313" key="10">
    <source>
        <dbReference type="EMBL" id="CAF0998948.1"/>
    </source>
</evidence>
<comment type="caution">
    <text evidence="11">The sequence shown here is derived from an EMBL/GenBank/DDBJ whole genome shotgun (WGS) entry which is preliminary data.</text>
</comment>
<dbReference type="EMBL" id="CAJNOG010000140">
    <property type="protein sequence ID" value="CAF0998948.1"/>
    <property type="molecule type" value="Genomic_DNA"/>
</dbReference>
<evidence type="ECO:0000256" key="2">
    <source>
        <dbReference type="ARBA" id="ARBA00022692"/>
    </source>
</evidence>
<feature type="transmembrane region" description="Helical" evidence="8">
    <location>
        <begin position="139"/>
        <end position="160"/>
    </location>
</feature>
<dbReference type="SUPFAM" id="SSF81321">
    <property type="entry name" value="Family A G protein-coupled receptor-like"/>
    <property type="match status" value="1"/>
</dbReference>
<dbReference type="Gene3D" id="1.20.1070.10">
    <property type="entry name" value="Rhodopsin 7-helix transmembrane proteins"/>
    <property type="match status" value="1"/>
</dbReference>
<evidence type="ECO:0000256" key="8">
    <source>
        <dbReference type="SAM" id="Phobius"/>
    </source>
</evidence>
<protein>
    <recommendedName>
        <fullName evidence="9">G-protein coupled receptors family 1 profile domain-containing protein</fullName>
    </recommendedName>
</protein>
<dbReference type="InterPro" id="IPR017452">
    <property type="entry name" value="GPCR_Rhodpsn_7TM"/>
</dbReference>
<dbReference type="PROSITE" id="PS50262">
    <property type="entry name" value="G_PROTEIN_RECEP_F1_2"/>
    <property type="match status" value="1"/>
</dbReference>
<feature type="transmembrane region" description="Helical" evidence="8">
    <location>
        <begin position="232"/>
        <end position="254"/>
    </location>
</feature>
<organism evidence="11 12">
    <name type="scientific">Adineta steineri</name>
    <dbReference type="NCBI Taxonomy" id="433720"/>
    <lineage>
        <taxon>Eukaryota</taxon>
        <taxon>Metazoa</taxon>
        <taxon>Spiralia</taxon>
        <taxon>Gnathifera</taxon>
        <taxon>Rotifera</taxon>
        <taxon>Eurotatoria</taxon>
        <taxon>Bdelloidea</taxon>
        <taxon>Adinetida</taxon>
        <taxon>Adinetidae</taxon>
        <taxon>Adineta</taxon>
    </lineage>
</organism>
<feature type="transmembrane region" description="Helical" evidence="8">
    <location>
        <begin position="60"/>
        <end position="81"/>
    </location>
</feature>
<dbReference type="Pfam" id="PF00001">
    <property type="entry name" value="7tm_1"/>
    <property type="match status" value="1"/>
</dbReference>
<evidence type="ECO:0000256" key="7">
    <source>
        <dbReference type="ARBA" id="ARBA00023224"/>
    </source>
</evidence>
<feature type="transmembrane region" description="Helical" evidence="8">
    <location>
        <begin position="189"/>
        <end position="211"/>
    </location>
</feature>
<keyword evidence="4" id="KW-0297">G-protein coupled receptor</keyword>
<name>A0A819ED50_9BILA</name>
<sequence length="324" mass="37234">MYRTEMDTIANETIVRYTQLTTNINAFLAPPILILGTIGNLINILIFLRKSLRKNPCSIYFLSASITSLIVLYSGLISRLLGGFNLDLTNWNNILCKMRFYFYYGSVALLSWFIVFASIDRYLSTSHLLYRRSFSRSHVACRLVLSTTVLSILFYGQVFYCFVADPNQFPVQCYSKGAVCRTFNDMQFLIVYSLLPAVLMTIFGCLMINNVRQMGRQIETATNNNLLRRKRILLVPMLLVQIALFVVFTVPLAVSKLYNSLIVLINLQLTSEDIARETFIFNVTVLISYFNCSVGFYIYSLAGSLFRRELKRTIRGIINKTRRQ</sequence>